<dbReference type="RefSeq" id="WP_252470983.1">
    <property type="nucleotide sequence ID" value="NZ_JALBWM010000087.1"/>
</dbReference>
<evidence type="ECO:0000313" key="1">
    <source>
        <dbReference type="EMBL" id="MCO1335868.1"/>
    </source>
</evidence>
<dbReference type="AlphaFoldDB" id="A0A9X2EUR9"/>
<gene>
    <name evidence="1" type="ORF">MO867_16150</name>
</gene>
<name>A0A9X2EUR9_9GAMM</name>
<keyword evidence="2" id="KW-1185">Reference proteome</keyword>
<reference evidence="1" key="1">
    <citation type="journal article" date="2022" name="Arch. Microbiol.">
        <title>Microbulbifer okhotskensis sp. nov., isolated from a deep bottom sediment of the Okhotsk Sea.</title>
        <authorList>
            <person name="Romanenko L."/>
            <person name="Kurilenko V."/>
            <person name="Otstavnykh N."/>
            <person name="Velansky P."/>
            <person name="Isaeva M."/>
            <person name="Mikhailov V."/>
        </authorList>
    </citation>
    <scope>NUCLEOTIDE SEQUENCE</scope>
    <source>
        <strain evidence="1">OS29</strain>
    </source>
</reference>
<dbReference type="EMBL" id="JALBWM010000087">
    <property type="protein sequence ID" value="MCO1335868.1"/>
    <property type="molecule type" value="Genomic_DNA"/>
</dbReference>
<protein>
    <submittedName>
        <fullName evidence="1">Uncharacterized protein</fullName>
    </submittedName>
</protein>
<sequence>MRKRKVLPTGIPEETITTVFRKELDRHSNPLIDEIKKFLKQPLLEEITEASAEVFPDQYSDGNTSIGVYLKSGTIQHHSFAGFINDLPYIDIDNYMEDDINIPDMVVDLVKSWFSECWFKAGGWDFPVAIEISEHEGAGNGDTIKLTKSS</sequence>
<organism evidence="1 2">
    <name type="scientific">Microbulbifer okhotskensis</name>
    <dbReference type="NCBI Taxonomy" id="2926617"/>
    <lineage>
        <taxon>Bacteria</taxon>
        <taxon>Pseudomonadati</taxon>
        <taxon>Pseudomonadota</taxon>
        <taxon>Gammaproteobacteria</taxon>
        <taxon>Cellvibrionales</taxon>
        <taxon>Microbulbiferaceae</taxon>
        <taxon>Microbulbifer</taxon>
    </lineage>
</organism>
<evidence type="ECO:0000313" key="2">
    <source>
        <dbReference type="Proteomes" id="UP001139028"/>
    </source>
</evidence>
<dbReference type="Proteomes" id="UP001139028">
    <property type="component" value="Unassembled WGS sequence"/>
</dbReference>
<accession>A0A9X2EUR9</accession>
<proteinExistence type="predicted"/>
<comment type="caution">
    <text evidence="1">The sequence shown here is derived from an EMBL/GenBank/DDBJ whole genome shotgun (WGS) entry which is preliminary data.</text>
</comment>